<reference evidence="2" key="1">
    <citation type="journal article" date="2014" name="J. Bacteriol.">
        <title>Quorum-dependent mannopine-inducible conjugative transfer of an Agrobacterium opine-catabolic plasmid.</title>
        <authorList>
            <person name="Wetzel M.E."/>
            <person name="Kim K.S."/>
            <person name="Miller M."/>
            <person name="Olsen G.J."/>
            <person name="Farrand S.K."/>
        </authorList>
    </citation>
    <scope>NUCLEOTIDE SEQUENCE</scope>
    <source>
        <strain evidence="2">F64/95</strain>
        <plasmid evidence="2">pAoF64/95</plasmid>
    </source>
</reference>
<dbReference type="EMBL" id="JX683454">
    <property type="protein sequence ID" value="AFX65569.1"/>
    <property type="molecule type" value="Genomic_DNA"/>
</dbReference>
<protein>
    <submittedName>
        <fullName evidence="2">Uncharacterized protein</fullName>
    </submittedName>
</protein>
<evidence type="ECO:0000313" key="2">
    <source>
        <dbReference type="EMBL" id="AFX65569.1"/>
    </source>
</evidence>
<accession>K7WUD1</accession>
<dbReference type="AlphaFoldDB" id="K7WUD1"/>
<feature type="coiled-coil region" evidence="1">
    <location>
        <begin position="30"/>
        <end position="60"/>
    </location>
</feature>
<name>K7WUD1_AGRTU</name>
<keyword evidence="2" id="KW-0614">Plasmid</keyword>
<proteinExistence type="predicted"/>
<keyword evidence="1" id="KW-0175">Coiled coil</keyword>
<sequence>MRNERPGGHRAFRIAADFSGEMQEDIELMRETKEIQLDDLNNLADRLARVREMALEIERLPDGTYAPLGSHLAPVEWFSLAAVAKSTSNAHAFELMVQTRNTIAASALIRMQIEAAMRLFGLTLVSDVEEAGALLMKGVKYSALRMRDSRTRLVDRILHEELSKLYAWVSETYEDTSAFVHLDRVNINSKITYLEKGGFFNLAGIDATRPDEDYHHLVDTFFISLRMTRDLLRDFLMTRPQPERRQAELEMLRNRRYRELELSDSKTAANSVGEHDS</sequence>
<geneLocation type="plasmid" evidence="2">
    <name>pAoF64/95</name>
</geneLocation>
<organism evidence="2">
    <name type="scientific">Agrobacterium tumefaciens</name>
    <dbReference type="NCBI Taxonomy" id="358"/>
    <lineage>
        <taxon>Bacteria</taxon>
        <taxon>Pseudomonadati</taxon>
        <taxon>Pseudomonadota</taxon>
        <taxon>Alphaproteobacteria</taxon>
        <taxon>Hyphomicrobiales</taxon>
        <taxon>Rhizobiaceae</taxon>
        <taxon>Rhizobium/Agrobacterium group</taxon>
        <taxon>Agrobacterium</taxon>
        <taxon>Agrobacterium tumefaciens complex</taxon>
    </lineage>
</organism>
<evidence type="ECO:0000256" key="1">
    <source>
        <dbReference type="SAM" id="Coils"/>
    </source>
</evidence>